<dbReference type="GO" id="GO:0008408">
    <property type="term" value="F:3'-5' exonuclease activity"/>
    <property type="evidence" value="ECO:0007669"/>
    <property type="project" value="InterPro"/>
</dbReference>
<dbReference type="Pfam" id="PF07733">
    <property type="entry name" value="DNA_pol3_alpha"/>
    <property type="match status" value="1"/>
</dbReference>
<dbReference type="InterPro" id="IPR029460">
    <property type="entry name" value="DNAPol_HHH"/>
</dbReference>
<dbReference type="SMART" id="SM00481">
    <property type="entry name" value="POLIIIAc"/>
    <property type="match status" value="1"/>
</dbReference>
<evidence type="ECO:0000256" key="2">
    <source>
        <dbReference type="ARBA" id="ARBA00049244"/>
    </source>
</evidence>
<sequence>MQPIRIRSNHDYGGGALMRDFVNLHVHSDYSLADGVSTVSELMSEAQRLGQPAIGLTDHGSVGGLMEFWKAGRQRGIKPILGVEAYVTPETGRTDTRCVSWDNSWKERNTRRSVTCVPHDPYDVSGGGLFTHLTLWAESDEGLVNLMKASSVANLEGLVSRYPRMDNNVLSSFAKGLICGSGCMSGAIPTRLLLGQFDEALRMAGELQDIFGRDNFFIEIMDHGLSIEHQIRNDLVELAKRINAPLVATSDVHYAKRDDSLKHDVRICIETGDVMDGPHRFKFESEEYYLRSSAVMRSLFSDVPEACDNTLLIAERCDTGFCVAEDGSLMPQHVGADGRASSEILQGEVEGWLQTKYGSIPDSVWNRAQHEMAVIRETHAEEYLMAVAYCTNRLREEGHLVGPGKGILARSLVAYALGISEIDPIEYDLPFTDFQDSVFPTAVLQTERGLSRRVLQYLCDRYGNGYAAAVIAYSRFNDAKAVKDVSHVCGYQRFWDASSAEVWLQDNAKKSIADGLKDCIYDCSVRSDVLALCNKPLAEVTSIVRFPSGAESTAFDAKGCDELGLPRLRIAGSRVLQVVQDALRFIPDCNVPQVWDDSCSSLDESRVYDLLSAGYTAGIPFLDGMKSELMQQKLTSFAELIDICHSRGADRADAVARAMFAYRVAYVKTLYTIEFMTAMLNSYNEDGARAKLESIFEEMYCLGIHVRMPNINQSQYYATAYSSTGDDEKSAYGIQLGFNAIRGISEQLAEEIVSTRNKGSAYRSFNDFIRRVSLEHCNAGNVNYLIRAGAFDCVNPCRKALAQCGNDLIEAERQYRAAQSHGQGDLLQDVMDASPCAQKSTDEVVPNGSDWDQTTRQQLQCESFKWPIGRAIEQYVCA</sequence>
<reference evidence="4 5" key="1">
    <citation type="submission" date="2020-10" db="EMBL/GenBank/DDBJ databases">
        <title>Genome sequencing of Bifidobacterium longum subsp. longum KCTC 5915.</title>
        <authorList>
            <person name="Kim J."/>
        </authorList>
    </citation>
    <scope>NUCLEOTIDE SEQUENCE [LARGE SCALE GENOMIC DNA]</scope>
    <source>
        <strain evidence="4 5">KCTC 5915</strain>
    </source>
</reference>
<dbReference type="Pfam" id="PF14579">
    <property type="entry name" value="HHH_6"/>
    <property type="match status" value="1"/>
</dbReference>
<dbReference type="EMBL" id="CP062943">
    <property type="protein sequence ID" value="QOL55046.1"/>
    <property type="molecule type" value="Genomic_DNA"/>
</dbReference>
<dbReference type="CDD" id="cd12113">
    <property type="entry name" value="PHP_PolIIIA_DnaE3"/>
    <property type="match status" value="1"/>
</dbReference>
<dbReference type="GeneID" id="69578539"/>
<dbReference type="Gene3D" id="1.10.150.870">
    <property type="match status" value="1"/>
</dbReference>
<dbReference type="PANTHER" id="PTHR32294">
    <property type="entry name" value="DNA POLYMERASE III SUBUNIT ALPHA"/>
    <property type="match status" value="1"/>
</dbReference>
<dbReference type="Proteomes" id="UP000593918">
    <property type="component" value="Chromosome"/>
</dbReference>
<dbReference type="PANTHER" id="PTHR32294:SF0">
    <property type="entry name" value="DNA POLYMERASE III SUBUNIT ALPHA"/>
    <property type="match status" value="1"/>
</dbReference>
<evidence type="ECO:0000259" key="3">
    <source>
        <dbReference type="SMART" id="SM00481"/>
    </source>
</evidence>
<proteinExistence type="predicted"/>
<gene>
    <name evidence="4" type="ORF">BL5915_09830</name>
</gene>
<dbReference type="EC" id="2.7.7.7" evidence="1"/>
<name>A0A0A6Y4M3_BIFLL</name>
<dbReference type="OMA" id="ACEANGY"/>
<dbReference type="SUPFAM" id="SSF89550">
    <property type="entry name" value="PHP domain-like"/>
    <property type="match status" value="1"/>
</dbReference>
<dbReference type="RefSeq" id="WP_012577187.1">
    <property type="nucleotide sequence ID" value="NZ_AP022379.1"/>
</dbReference>
<dbReference type="Pfam" id="PF02811">
    <property type="entry name" value="PHP"/>
    <property type="match status" value="1"/>
</dbReference>
<organism evidence="4 5">
    <name type="scientific">Bifidobacterium longum subsp. longum</name>
    <dbReference type="NCBI Taxonomy" id="1679"/>
    <lineage>
        <taxon>Bacteria</taxon>
        <taxon>Bacillati</taxon>
        <taxon>Actinomycetota</taxon>
        <taxon>Actinomycetes</taxon>
        <taxon>Bifidobacteriales</taxon>
        <taxon>Bifidobacteriaceae</taxon>
        <taxon>Bifidobacterium</taxon>
    </lineage>
</organism>
<dbReference type="InterPro" id="IPR003141">
    <property type="entry name" value="Pol/His_phosphatase_N"/>
</dbReference>
<evidence type="ECO:0000256" key="1">
    <source>
        <dbReference type="ARBA" id="ARBA00012417"/>
    </source>
</evidence>
<comment type="catalytic activity">
    <reaction evidence="2">
        <text>DNA(n) + a 2'-deoxyribonucleoside 5'-triphosphate = DNA(n+1) + diphosphate</text>
        <dbReference type="Rhea" id="RHEA:22508"/>
        <dbReference type="Rhea" id="RHEA-COMP:17339"/>
        <dbReference type="Rhea" id="RHEA-COMP:17340"/>
        <dbReference type="ChEBI" id="CHEBI:33019"/>
        <dbReference type="ChEBI" id="CHEBI:61560"/>
        <dbReference type="ChEBI" id="CHEBI:173112"/>
        <dbReference type="EC" id="2.7.7.7"/>
    </reaction>
</comment>
<dbReference type="InterPro" id="IPR016195">
    <property type="entry name" value="Pol/histidinol_Pase-like"/>
</dbReference>
<evidence type="ECO:0000313" key="5">
    <source>
        <dbReference type="Proteomes" id="UP000593918"/>
    </source>
</evidence>
<dbReference type="Gene3D" id="3.20.20.140">
    <property type="entry name" value="Metal-dependent hydrolases"/>
    <property type="match status" value="1"/>
</dbReference>
<accession>A0A0A6Y4M3</accession>
<dbReference type="GO" id="GO:0006260">
    <property type="term" value="P:DNA replication"/>
    <property type="evidence" value="ECO:0007669"/>
    <property type="project" value="InterPro"/>
</dbReference>
<dbReference type="GO" id="GO:0003887">
    <property type="term" value="F:DNA-directed DNA polymerase activity"/>
    <property type="evidence" value="ECO:0007669"/>
    <property type="project" value="UniProtKB-EC"/>
</dbReference>
<dbReference type="InterPro" id="IPR004805">
    <property type="entry name" value="DnaE2/DnaE/PolC"/>
</dbReference>
<dbReference type="AlphaFoldDB" id="A0A0A6Y4M3"/>
<evidence type="ECO:0000313" key="4">
    <source>
        <dbReference type="EMBL" id="QOL55046.1"/>
    </source>
</evidence>
<dbReference type="InterPro" id="IPR011708">
    <property type="entry name" value="DNA_pol3_alpha_NTPase_dom"/>
</dbReference>
<protein>
    <recommendedName>
        <fullName evidence="1">DNA-directed DNA polymerase</fullName>
        <ecNumber evidence="1">2.7.7.7</ecNumber>
    </recommendedName>
</protein>
<dbReference type="InterPro" id="IPR004013">
    <property type="entry name" value="PHP_dom"/>
</dbReference>
<feature type="domain" description="Polymerase/histidinol phosphatase N-terminal" evidence="3">
    <location>
        <begin position="22"/>
        <end position="89"/>
    </location>
</feature>